<dbReference type="Pfam" id="PF11738">
    <property type="entry name" value="DUF3298"/>
    <property type="match status" value="1"/>
</dbReference>
<dbReference type="eggNOG" id="ENOG502ZA8P">
    <property type="taxonomic scope" value="Bacteria"/>
</dbReference>
<feature type="chain" id="PRO_5039646236" description="DUF3298 domain-containing protein" evidence="1">
    <location>
        <begin position="20"/>
        <end position="268"/>
    </location>
</feature>
<evidence type="ECO:0000259" key="2">
    <source>
        <dbReference type="Pfam" id="PF11738"/>
    </source>
</evidence>
<organism evidence="3 4">
    <name type="scientific">Mycolicibacter sinensis (strain JDM601)</name>
    <name type="common">Mycobacterium sinense</name>
    <dbReference type="NCBI Taxonomy" id="875328"/>
    <lineage>
        <taxon>Bacteria</taxon>
        <taxon>Bacillati</taxon>
        <taxon>Actinomycetota</taxon>
        <taxon>Actinomycetes</taxon>
        <taxon>Mycobacteriales</taxon>
        <taxon>Mycobacteriaceae</taxon>
        <taxon>Mycolicibacter</taxon>
    </lineage>
</organism>
<dbReference type="EMBL" id="CP002329">
    <property type="protein sequence ID" value="AEF37787.1"/>
    <property type="molecule type" value="Genomic_DNA"/>
</dbReference>
<evidence type="ECO:0000313" key="4">
    <source>
        <dbReference type="Proteomes" id="UP000009224"/>
    </source>
</evidence>
<feature type="signal peptide" evidence="1">
    <location>
        <begin position="1"/>
        <end position="19"/>
    </location>
</feature>
<dbReference type="Gene3D" id="3.90.640.20">
    <property type="entry name" value="Heat-shock cognate protein, ATPase"/>
    <property type="match status" value="1"/>
</dbReference>
<accession>F5Z3A5</accession>
<keyword evidence="4" id="KW-1185">Reference proteome</keyword>
<dbReference type="AlphaFoldDB" id="F5Z3A5"/>
<dbReference type="Gene3D" id="3.30.565.40">
    <property type="entry name" value="Fervidobacterium nodosum Rt17-B1 like"/>
    <property type="match status" value="1"/>
</dbReference>
<name>F5Z3A5_MYCSD</name>
<keyword evidence="1" id="KW-0732">Signal</keyword>
<reference evidence="3 4" key="1">
    <citation type="journal article" date="2011" name="J. Bacteriol.">
        <title>Complete genome sequence of a novel clinical isolate, the nontuberculous Mycobacterium strain JDM601.</title>
        <authorList>
            <person name="Zhang Z.Y."/>
            <person name="Sun Z.Q."/>
            <person name="Wang Z.L."/>
            <person name="Wen Z.L."/>
            <person name="Sun Q.W."/>
            <person name="Zhu Z.Q."/>
            <person name="Song Y.Z."/>
            <person name="Zhao J.W."/>
            <person name="Wang H.H."/>
            <person name="Zhang S.L."/>
            <person name="Guo X.K."/>
        </authorList>
    </citation>
    <scope>NUCLEOTIDE SEQUENCE [LARGE SCALE GENOMIC DNA]</scope>
    <source>
        <strain evidence="3 4">JDM601</strain>
    </source>
</reference>
<dbReference type="InterPro" id="IPR021729">
    <property type="entry name" value="DUF3298"/>
</dbReference>
<gene>
    <name evidence="3" type="ordered locus">JDM601_3787</name>
</gene>
<feature type="domain" description="DUF3298" evidence="2">
    <location>
        <begin position="185"/>
        <end position="260"/>
    </location>
</feature>
<dbReference type="KEGG" id="mjd:JDM601_3787"/>
<evidence type="ECO:0000313" key="3">
    <source>
        <dbReference type="EMBL" id="AEF37787.1"/>
    </source>
</evidence>
<dbReference type="STRING" id="875328.JDM601_3787"/>
<dbReference type="HOGENOM" id="CLU_080703_0_0_11"/>
<proteinExistence type="predicted"/>
<sequence length="268" mass="28957">MNMRMVAPLRAFGVTAAVAAVAIVGVSAIGSADAPALGGPAVDACRDLGGNIQAGTICHVTADTDAYSIDMRFGVDYPDGRAVADYVHQLHRTFVAAAEAPGAKNLPYQMFVNVEEFKSGQPLRVVPSLGQRFPGAQAYGEPWQGTESMALKIFTRLDVDSVVPRSRYKTFTFDHNKNRALSFGDLFAPDSKPLDAIYPYAAADVERQQLARHYKLPPKDGLDPAFYQNFAITDDALIIFTDTGRLVPDESGDIVITIPRNGIPPLQI</sequence>
<dbReference type="InterPro" id="IPR037126">
    <property type="entry name" value="PdaC/RsiV-like_sf"/>
</dbReference>
<protein>
    <recommendedName>
        <fullName evidence="2">DUF3298 domain-containing protein</fullName>
    </recommendedName>
</protein>
<evidence type="ECO:0000256" key="1">
    <source>
        <dbReference type="SAM" id="SignalP"/>
    </source>
</evidence>
<dbReference type="Proteomes" id="UP000009224">
    <property type="component" value="Chromosome"/>
</dbReference>